<dbReference type="STRING" id="81985.R0GYS8"/>
<dbReference type="EMBL" id="KB870810">
    <property type="protein sequence ID" value="EOA22049.1"/>
    <property type="molecule type" value="Genomic_DNA"/>
</dbReference>
<proteinExistence type="predicted"/>
<evidence type="ECO:0000259" key="1">
    <source>
        <dbReference type="Pfam" id="PF00646"/>
    </source>
</evidence>
<dbReference type="OrthoDB" id="1939276at2759"/>
<dbReference type="InterPro" id="IPR032675">
    <property type="entry name" value="LRR_dom_sf"/>
</dbReference>
<gene>
    <name evidence="3" type="ORF">CARUB_v10002589mg</name>
</gene>
<feature type="non-terminal residue" evidence="3">
    <location>
        <position position="393"/>
    </location>
</feature>
<dbReference type="CDD" id="cd22160">
    <property type="entry name" value="F-box_AtFBL13-like"/>
    <property type="match status" value="1"/>
</dbReference>
<feature type="domain" description="F-box" evidence="1">
    <location>
        <begin position="13"/>
        <end position="51"/>
    </location>
</feature>
<keyword evidence="4" id="KW-1185">Reference proteome</keyword>
<feature type="domain" description="At1g61320/AtMIF1 LRR" evidence="2">
    <location>
        <begin position="86"/>
        <end position="255"/>
    </location>
</feature>
<dbReference type="InterPro" id="IPR036047">
    <property type="entry name" value="F-box-like_dom_sf"/>
</dbReference>
<evidence type="ECO:0000313" key="4">
    <source>
        <dbReference type="Proteomes" id="UP000029121"/>
    </source>
</evidence>
<dbReference type="KEGG" id="crb:17883629"/>
<dbReference type="SUPFAM" id="SSF52047">
    <property type="entry name" value="RNI-like"/>
    <property type="match status" value="1"/>
</dbReference>
<dbReference type="AlphaFoldDB" id="R0GYS8"/>
<organism evidence="3 4">
    <name type="scientific">Capsella rubella</name>
    <dbReference type="NCBI Taxonomy" id="81985"/>
    <lineage>
        <taxon>Eukaryota</taxon>
        <taxon>Viridiplantae</taxon>
        <taxon>Streptophyta</taxon>
        <taxon>Embryophyta</taxon>
        <taxon>Tracheophyta</taxon>
        <taxon>Spermatophyta</taxon>
        <taxon>Magnoliopsida</taxon>
        <taxon>eudicotyledons</taxon>
        <taxon>Gunneridae</taxon>
        <taxon>Pentapetalae</taxon>
        <taxon>rosids</taxon>
        <taxon>malvids</taxon>
        <taxon>Brassicales</taxon>
        <taxon>Brassicaceae</taxon>
        <taxon>Camelineae</taxon>
        <taxon>Capsella</taxon>
    </lineage>
</organism>
<dbReference type="InterPro" id="IPR044997">
    <property type="entry name" value="F-box_plant"/>
</dbReference>
<dbReference type="Proteomes" id="UP000029121">
    <property type="component" value="Unassembled WGS sequence"/>
</dbReference>
<evidence type="ECO:0000313" key="3">
    <source>
        <dbReference type="EMBL" id="EOA22049.1"/>
    </source>
</evidence>
<dbReference type="Gene3D" id="1.20.1280.50">
    <property type="match status" value="1"/>
</dbReference>
<reference evidence="4" key="1">
    <citation type="journal article" date="2013" name="Nat. Genet.">
        <title>The Capsella rubella genome and the genomic consequences of rapid mating system evolution.</title>
        <authorList>
            <person name="Slotte T."/>
            <person name="Hazzouri K.M."/>
            <person name="Agren J.A."/>
            <person name="Koenig D."/>
            <person name="Maumus F."/>
            <person name="Guo Y.L."/>
            <person name="Steige K."/>
            <person name="Platts A.E."/>
            <person name="Escobar J.S."/>
            <person name="Newman L.K."/>
            <person name="Wang W."/>
            <person name="Mandakova T."/>
            <person name="Vello E."/>
            <person name="Smith L.M."/>
            <person name="Henz S.R."/>
            <person name="Steffen J."/>
            <person name="Takuno S."/>
            <person name="Brandvain Y."/>
            <person name="Coop G."/>
            <person name="Andolfatto P."/>
            <person name="Hu T.T."/>
            <person name="Blanchette M."/>
            <person name="Clark R.M."/>
            <person name="Quesneville H."/>
            <person name="Nordborg M."/>
            <person name="Gaut B.S."/>
            <person name="Lysak M.A."/>
            <person name="Jenkins J."/>
            <person name="Grimwood J."/>
            <person name="Chapman J."/>
            <person name="Prochnik S."/>
            <person name="Shu S."/>
            <person name="Rokhsar D."/>
            <person name="Schmutz J."/>
            <person name="Weigel D."/>
            <person name="Wright S.I."/>
        </authorList>
    </citation>
    <scope>NUCLEOTIDE SEQUENCE [LARGE SCALE GENOMIC DNA]</scope>
    <source>
        <strain evidence="4">cv. Monte Gargano</strain>
    </source>
</reference>
<name>R0GYS8_9BRAS</name>
<dbReference type="Pfam" id="PF00646">
    <property type="entry name" value="F-box"/>
    <property type="match status" value="1"/>
</dbReference>
<dbReference type="SUPFAM" id="SSF81383">
    <property type="entry name" value="F-box domain"/>
    <property type="match status" value="1"/>
</dbReference>
<dbReference type="InterPro" id="IPR053781">
    <property type="entry name" value="F-box_AtFBL13-like"/>
</dbReference>
<sequence length="393" mass="44420">MTGDSIAAGMDYISALPDAILHIIFSDFPTKFVIRTSVLSKRWRHVWSDTPSLSIDCSEADPDSLNRTLANYSAPRIMSFDLRVSSKAHDIISLVEFAVSRKTEKLSLDFRDDCVYVYNFPGFFYTSSSLKQLVVDSGALDTIHVSWTSLRDLSLSFCKLSDASLAKIVSGSPLLESLTLHHCDNLGSLDLSELRQLKKLDIDNEGPTQIVAPHVHCLRLRHSHRQCSLEDVSSLTEAYLNIYCISCYYYKADLVQVYVLDMLEKLQSVKKLTFGAAFLQILSLAEICEFPFPMLKVEVLTLETMIVPSVIPGIAKLLQNSPGVKMLKLDIVSSKIILDADLNFYLDLKDLDQNQCWKPKDLDFSTSYEPKLMTSFMEFLMENTREDNLSQYN</sequence>
<dbReference type="InterPro" id="IPR001810">
    <property type="entry name" value="F-box_dom"/>
</dbReference>
<evidence type="ECO:0000259" key="2">
    <source>
        <dbReference type="Pfam" id="PF23622"/>
    </source>
</evidence>
<dbReference type="InterPro" id="IPR055357">
    <property type="entry name" value="LRR_At1g61320_AtMIF1"/>
</dbReference>
<dbReference type="Pfam" id="PF23622">
    <property type="entry name" value="LRR_At1g61320_AtMIF1"/>
    <property type="match status" value="1"/>
</dbReference>
<protein>
    <submittedName>
        <fullName evidence="3">Uncharacterized protein</fullName>
    </submittedName>
</protein>
<dbReference type="Gene3D" id="3.80.10.10">
    <property type="entry name" value="Ribonuclease Inhibitor"/>
    <property type="match status" value="1"/>
</dbReference>
<dbReference type="PANTHER" id="PTHR32153">
    <property type="entry name" value="OJ000223_09.16 PROTEIN"/>
    <property type="match status" value="1"/>
</dbReference>
<accession>R0GYS8</accession>